<dbReference type="STRING" id="676599.ARC20_15840"/>
<organism evidence="2 3">
    <name type="scientific">Stenotrophomonas panacihumi</name>
    <dbReference type="NCBI Taxonomy" id="676599"/>
    <lineage>
        <taxon>Bacteria</taxon>
        <taxon>Pseudomonadati</taxon>
        <taxon>Pseudomonadota</taxon>
        <taxon>Gammaproteobacteria</taxon>
        <taxon>Lysobacterales</taxon>
        <taxon>Lysobacteraceae</taxon>
        <taxon>Stenotrophomonas</taxon>
    </lineage>
</organism>
<dbReference type="PROSITE" id="PS50801">
    <property type="entry name" value="STAS"/>
    <property type="match status" value="1"/>
</dbReference>
<evidence type="ECO:0000313" key="3">
    <source>
        <dbReference type="Proteomes" id="UP000051802"/>
    </source>
</evidence>
<accession>A0A0R0A742</accession>
<dbReference type="InterPro" id="IPR036513">
    <property type="entry name" value="STAS_dom_sf"/>
</dbReference>
<evidence type="ECO:0000259" key="1">
    <source>
        <dbReference type="PROSITE" id="PS50801"/>
    </source>
</evidence>
<dbReference type="InterPro" id="IPR002645">
    <property type="entry name" value="STAS_dom"/>
</dbReference>
<keyword evidence="3" id="KW-1185">Reference proteome</keyword>
<proteinExistence type="predicted"/>
<dbReference type="AlphaFoldDB" id="A0A0R0A742"/>
<gene>
    <name evidence="2" type="ORF">ARC20_15840</name>
</gene>
<name>A0A0R0A742_9GAMM</name>
<dbReference type="EMBL" id="LLXU01000128">
    <property type="protein sequence ID" value="KRG37882.1"/>
    <property type="molecule type" value="Genomic_DNA"/>
</dbReference>
<dbReference type="SUPFAM" id="SSF52091">
    <property type="entry name" value="SpoIIaa-like"/>
    <property type="match status" value="1"/>
</dbReference>
<dbReference type="Proteomes" id="UP000051802">
    <property type="component" value="Unassembled WGS sequence"/>
</dbReference>
<dbReference type="PANTHER" id="PTHR35849">
    <property type="entry name" value="BLR2341 PROTEIN"/>
    <property type="match status" value="1"/>
</dbReference>
<dbReference type="PANTHER" id="PTHR35849:SF1">
    <property type="entry name" value="INTERMEMBRANE PHOSPHOLIPID TRANSPORT SYSTEM BINDING PROTEIN MLAB"/>
    <property type="match status" value="1"/>
</dbReference>
<dbReference type="InterPro" id="IPR052746">
    <property type="entry name" value="MlaB_ABC_Transporter"/>
</dbReference>
<comment type="caution">
    <text evidence="2">The sequence shown here is derived from an EMBL/GenBank/DDBJ whole genome shotgun (WGS) entry which is preliminary data.</text>
</comment>
<dbReference type="InterPro" id="IPR058548">
    <property type="entry name" value="MlaB-like_STAS"/>
</dbReference>
<dbReference type="Gene3D" id="3.30.750.24">
    <property type="entry name" value="STAS domain"/>
    <property type="match status" value="1"/>
</dbReference>
<dbReference type="OrthoDB" id="5687860at2"/>
<reference evidence="2" key="1">
    <citation type="submission" date="2015-10" db="EMBL/GenBank/DDBJ databases">
        <title>Genome sequencing and analysis of members of genus Stenotrophomonas.</title>
        <authorList>
            <person name="Patil P.P."/>
            <person name="Midha S."/>
            <person name="Patil P.B."/>
        </authorList>
    </citation>
    <scope>NUCLEOTIDE SEQUENCE [LARGE SCALE GENOMIC DNA]</scope>
    <source>
        <strain evidence="2">JCM 16536</strain>
    </source>
</reference>
<protein>
    <submittedName>
        <fullName evidence="2">Anti-sigma B factor antagonist</fullName>
    </submittedName>
</protein>
<evidence type="ECO:0000313" key="2">
    <source>
        <dbReference type="EMBL" id="KRG37882.1"/>
    </source>
</evidence>
<dbReference type="RefSeq" id="WP_057649040.1">
    <property type="nucleotide sequence ID" value="NZ_LLXU01000128.1"/>
</dbReference>
<dbReference type="Pfam" id="PF13466">
    <property type="entry name" value="STAS_2"/>
    <property type="match status" value="1"/>
</dbReference>
<sequence length="105" mass="10704">MASNAALRREGEALVLTGALDRAAATALWPQASTSLAGVRTLDLRGVERVDSAGVALLAELAARLRSAGGEPRLVGSPAGLVELAAAYRLTPQLDFQASPLPVAS</sequence>
<feature type="domain" description="STAS" evidence="1">
    <location>
        <begin position="14"/>
        <end position="105"/>
    </location>
</feature>